<dbReference type="AlphaFoldDB" id="A0A1J7GVC9"/>
<keyword evidence="11" id="KW-1185">Reference proteome</keyword>
<sequence length="175" mass="19445">MEAQENAAIISNTWRMRAKDPKRYSLSSSSWRIMEWEAEYTKFQLETPSKKRYIPPKKVKNKKGPDTTNFICKGCADHKVLYPSGIYSQNLKSLFSSLFSQASQKSFTATTSSNGGGGCGGGRGTVITRVYQCRGDLINLDCDTCVCKILDMLGKLCGADMTAMRVQLSGCYLLY</sequence>
<organism evidence="10 11">
    <name type="scientific">Lupinus angustifolius</name>
    <name type="common">Narrow-leaved blue lupine</name>
    <dbReference type="NCBI Taxonomy" id="3871"/>
    <lineage>
        <taxon>Eukaryota</taxon>
        <taxon>Viridiplantae</taxon>
        <taxon>Streptophyta</taxon>
        <taxon>Embryophyta</taxon>
        <taxon>Tracheophyta</taxon>
        <taxon>Spermatophyta</taxon>
        <taxon>Magnoliopsida</taxon>
        <taxon>eudicotyledons</taxon>
        <taxon>Gunneridae</taxon>
        <taxon>Pentapetalae</taxon>
        <taxon>rosids</taxon>
        <taxon>fabids</taxon>
        <taxon>Fabales</taxon>
        <taxon>Fabaceae</taxon>
        <taxon>Papilionoideae</taxon>
        <taxon>50 kb inversion clade</taxon>
        <taxon>genistoids sensu lato</taxon>
        <taxon>core genistoids</taxon>
        <taxon>Genisteae</taxon>
        <taxon>Lupinus</taxon>
    </lineage>
</organism>
<name>A0A1J7GVC9_LUPAN</name>
<dbReference type="PANTHER" id="PTHR32080">
    <property type="entry name" value="ANTIFUNGAL PROTEIN GINKBILOBIN-2-LIKE"/>
    <property type="match status" value="1"/>
</dbReference>
<reference evidence="10 11" key="1">
    <citation type="journal article" date="2017" name="Plant Biotechnol. J.">
        <title>A comprehensive draft genome sequence for lupin (Lupinus angustifolius), an emerging health food: insights into plant-microbe interactions and legume evolution.</title>
        <authorList>
            <person name="Hane J.K."/>
            <person name="Ming Y."/>
            <person name="Kamphuis L.G."/>
            <person name="Nelson M.N."/>
            <person name="Garg G."/>
            <person name="Atkins C.A."/>
            <person name="Bayer P.E."/>
            <person name="Bravo A."/>
            <person name="Bringans S."/>
            <person name="Cannon S."/>
            <person name="Edwards D."/>
            <person name="Foley R."/>
            <person name="Gao L.L."/>
            <person name="Harrison M.J."/>
            <person name="Huang W."/>
            <person name="Hurgobin B."/>
            <person name="Li S."/>
            <person name="Liu C.W."/>
            <person name="McGrath A."/>
            <person name="Morahan G."/>
            <person name="Murray J."/>
            <person name="Weller J."/>
            <person name="Jian J."/>
            <person name="Singh K.B."/>
        </authorList>
    </citation>
    <scope>NUCLEOTIDE SEQUENCE [LARGE SCALE GENOMIC DNA]</scope>
    <source>
        <strain evidence="11">cv. Tanjil</strain>
        <tissue evidence="10">Whole plant</tissue>
    </source>
</reference>
<dbReference type="InterPro" id="IPR051378">
    <property type="entry name" value="Cell2Cell_Antifungal"/>
</dbReference>
<comment type="similarity">
    <text evidence="8">Belongs to the cysteine-rich repeat secretory protein family. Plasmodesmata-located proteins (PDLD) subfamily.</text>
</comment>
<dbReference type="Gene3D" id="3.30.430.20">
    <property type="entry name" value="Gnk2 domain, C-X8-C-X2-C motif"/>
    <property type="match status" value="1"/>
</dbReference>
<dbReference type="Gramene" id="OIV92090">
    <property type="protein sequence ID" value="OIV92090"/>
    <property type="gene ID" value="TanjilG_27245"/>
</dbReference>
<keyword evidence="4" id="KW-0677">Repeat</keyword>
<dbReference type="InterPro" id="IPR002902">
    <property type="entry name" value="GNK2"/>
</dbReference>
<gene>
    <name evidence="10" type="ORF">TanjilG_27245</name>
</gene>
<proteinExistence type="inferred from homology"/>
<dbReference type="Proteomes" id="UP000188354">
    <property type="component" value="Chromosome LG19"/>
</dbReference>
<feature type="domain" description="Gnk2-homologous" evidence="9">
    <location>
        <begin position="69"/>
        <end position="175"/>
    </location>
</feature>
<evidence type="ECO:0000313" key="11">
    <source>
        <dbReference type="Proteomes" id="UP000188354"/>
    </source>
</evidence>
<evidence type="ECO:0000313" key="10">
    <source>
        <dbReference type="EMBL" id="OIV92090.1"/>
    </source>
</evidence>
<dbReference type="InterPro" id="IPR038408">
    <property type="entry name" value="GNK2_sf"/>
</dbReference>
<comment type="subcellular location">
    <subcellularLocation>
        <location evidence="7">Cell junction</location>
        <location evidence="7">Plasmodesma</location>
    </subcellularLocation>
    <subcellularLocation>
        <location evidence="1">Cell membrane</location>
        <topology evidence="1">Single-pass type I membrane protein</topology>
    </subcellularLocation>
</comment>
<dbReference type="GO" id="GO:0046739">
    <property type="term" value="P:transport of virus in multicellular host"/>
    <property type="evidence" value="ECO:0007669"/>
    <property type="project" value="TreeGrafter"/>
</dbReference>
<dbReference type="EMBL" id="CM007379">
    <property type="protein sequence ID" value="OIV92090.1"/>
    <property type="molecule type" value="Genomic_DNA"/>
</dbReference>
<keyword evidence="3" id="KW-0732">Signal</keyword>
<dbReference type="Pfam" id="PF01657">
    <property type="entry name" value="Stress-antifung"/>
    <property type="match status" value="1"/>
</dbReference>
<evidence type="ECO:0000256" key="8">
    <source>
        <dbReference type="ARBA" id="ARBA00038393"/>
    </source>
</evidence>
<dbReference type="PROSITE" id="PS51473">
    <property type="entry name" value="GNK2"/>
    <property type="match status" value="1"/>
</dbReference>
<evidence type="ECO:0000256" key="5">
    <source>
        <dbReference type="ARBA" id="ARBA00022949"/>
    </source>
</evidence>
<dbReference type="GO" id="GO:0005886">
    <property type="term" value="C:plasma membrane"/>
    <property type="evidence" value="ECO:0007669"/>
    <property type="project" value="UniProtKB-SubCell"/>
</dbReference>
<dbReference type="STRING" id="3871.A0A1J7GVC9"/>
<evidence type="ECO:0000256" key="2">
    <source>
        <dbReference type="ARBA" id="ARBA00022581"/>
    </source>
</evidence>
<dbReference type="PANTHER" id="PTHR32080:SF36">
    <property type="entry name" value="PLASMODESMATA-LOCATED PROTEIN 1"/>
    <property type="match status" value="1"/>
</dbReference>
<evidence type="ECO:0000256" key="4">
    <source>
        <dbReference type="ARBA" id="ARBA00022737"/>
    </source>
</evidence>
<protein>
    <recommendedName>
        <fullName evidence="9">Gnk2-homologous domain-containing protein</fullName>
    </recommendedName>
</protein>
<keyword evidence="6" id="KW-1015">Disulfide bond</keyword>
<accession>A0A1J7GVC9</accession>
<keyword evidence="2" id="KW-0945">Host-virus interaction</keyword>
<dbReference type="GO" id="GO:0009506">
    <property type="term" value="C:plasmodesma"/>
    <property type="evidence" value="ECO:0007669"/>
    <property type="project" value="UniProtKB-SubCell"/>
</dbReference>
<evidence type="ECO:0000256" key="3">
    <source>
        <dbReference type="ARBA" id="ARBA00022729"/>
    </source>
</evidence>
<evidence type="ECO:0000256" key="6">
    <source>
        <dbReference type="ARBA" id="ARBA00023157"/>
    </source>
</evidence>
<evidence type="ECO:0000256" key="1">
    <source>
        <dbReference type="ARBA" id="ARBA00004251"/>
    </source>
</evidence>
<evidence type="ECO:0000259" key="9">
    <source>
        <dbReference type="PROSITE" id="PS51473"/>
    </source>
</evidence>
<evidence type="ECO:0000256" key="7">
    <source>
        <dbReference type="ARBA" id="ARBA00024184"/>
    </source>
</evidence>
<dbReference type="CDD" id="cd23509">
    <property type="entry name" value="Gnk2-like"/>
    <property type="match status" value="1"/>
</dbReference>
<dbReference type="GO" id="GO:0010497">
    <property type="term" value="P:plasmodesmata-mediated intercellular transport"/>
    <property type="evidence" value="ECO:0007669"/>
    <property type="project" value="TreeGrafter"/>
</dbReference>
<keyword evidence="5" id="KW-0965">Cell junction</keyword>